<dbReference type="AlphaFoldDB" id="A0A0R2MYZ8"/>
<proteinExistence type="predicted"/>
<dbReference type="STRING" id="1293598.IV56_GL000896"/>
<gene>
    <name evidence="1" type="ORF">IV56_GL000896</name>
</gene>
<name>A0A0R2MYZ8_9LACO</name>
<sequence>MRMQQQVFVVFYADLTTVRLIRVFQSEQRAQAYVKMLQKAPFDHEAAEGYRYQMVPLN</sequence>
<accession>A0A0R2MYZ8</accession>
<dbReference type="PATRIC" id="fig|1293598.4.peg.944"/>
<organism evidence="1 2">
    <name type="scientific">Lacticaseibacillus saniviri JCM 17471 = DSM 24301</name>
    <dbReference type="NCBI Taxonomy" id="1293598"/>
    <lineage>
        <taxon>Bacteria</taxon>
        <taxon>Bacillati</taxon>
        <taxon>Bacillota</taxon>
        <taxon>Bacilli</taxon>
        <taxon>Lactobacillales</taxon>
        <taxon>Lactobacillaceae</taxon>
        <taxon>Lacticaseibacillus</taxon>
    </lineage>
</organism>
<evidence type="ECO:0000313" key="1">
    <source>
        <dbReference type="EMBL" id="KRO18617.1"/>
    </source>
</evidence>
<reference evidence="1 2" key="1">
    <citation type="journal article" date="2015" name="Genome Announc.">
        <title>Expanding the biotechnology potential of lactobacilli through comparative genomics of 213 strains and associated genera.</title>
        <authorList>
            <person name="Sun Z."/>
            <person name="Harris H.M."/>
            <person name="McCann A."/>
            <person name="Guo C."/>
            <person name="Argimon S."/>
            <person name="Zhang W."/>
            <person name="Yang X."/>
            <person name="Jeffery I.B."/>
            <person name="Cooney J.C."/>
            <person name="Kagawa T.F."/>
            <person name="Liu W."/>
            <person name="Song Y."/>
            <person name="Salvetti E."/>
            <person name="Wrobel A."/>
            <person name="Rasinkangas P."/>
            <person name="Parkhill J."/>
            <person name="Rea M.C."/>
            <person name="O'Sullivan O."/>
            <person name="Ritari J."/>
            <person name="Douillard F.P."/>
            <person name="Paul Ross R."/>
            <person name="Yang R."/>
            <person name="Briner A.E."/>
            <person name="Felis G.E."/>
            <person name="de Vos W.M."/>
            <person name="Barrangou R."/>
            <person name="Klaenhammer T.R."/>
            <person name="Caufield P.W."/>
            <person name="Cui Y."/>
            <person name="Zhang H."/>
            <person name="O'Toole P.W."/>
        </authorList>
    </citation>
    <scope>NUCLEOTIDE SEQUENCE [LARGE SCALE GENOMIC DNA]</scope>
    <source>
        <strain evidence="1 2">DSM 24301</strain>
    </source>
</reference>
<protein>
    <submittedName>
        <fullName evidence="1">Uncharacterized protein</fullName>
    </submittedName>
</protein>
<dbReference type="Proteomes" id="UP000050969">
    <property type="component" value="Unassembled WGS sequence"/>
</dbReference>
<dbReference type="EMBL" id="JQCE01000004">
    <property type="protein sequence ID" value="KRO18617.1"/>
    <property type="molecule type" value="Genomic_DNA"/>
</dbReference>
<comment type="caution">
    <text evidence="1">The sequence shown here is derived from an EMBL/GenBank/DDBJ whole genome shotgun (WGS) entry which is preliminary data.</text>
</comment>
<keyword evidence="2" id="KW-1185">Reference proteome</keyword>
<evidence type="ECO:0000313" key="2">
    <source>
        <dbReference type="Proteomes" id="UP000050969"/>
    </source>
</evidence>